<dbReference type="PANTHER" id="PTHR30023:SF0">
    <property type="entry name" value="PENICILLIN-SENSITIVE CARBOXYPEPTIDASE A"/>
    <property type="match status" value="1"/>
</dbReference>
<dbReference type="EMBL" id="AP019860">
    <property type="protein sequence ID" value="BBM86547.1"/>
    <property type="molecule type" value="Genomic_DNA"/>
</dbReference>
<feature type="signal peptide" evidence="3">
    <location>
        <begin position="1"/>
        <end position="21"/>
    </location>
</feature>
<evidence type="ECO:0000256" key="1">
    <source>
        <dbReference type="ARBA" id="ARBA00006096"/>
    </source>
</evidence>
<dbReference type="AlphaFoldDB" id="A0A5S9IRT9"/>
<feature type="chain" id="PRO_5024853134" evidence="3">
    <location>
        <begin position="22"/>
        <end position="478"/>
    </location>
</feature>
<keyword evidence="3" id="KW-0732">Signal</keyword>
<evidence type="ECO:0000256" key="3">
    <source>
        <dbReference type="SAM" id="SignalP"/>
    </source>
</evidence>
<dbReference type="GO" id="GO:0004185">
    <property type="term" value="F:serine-type carboxypeptidase activity"/>
    <property type="evidence" value="ECO:0007669"/>
    <property type="project" value="InterPro"/>
</dbReference>
<evidence type="ECO:0000313" key="5">
    <source>
        <dbReference type="Proteomes" id="UP000326354"/>
    </source>
</evidence>
<reference evidence="4 5" key="1">
    <citation type="submission" date="2019-08" db="EMBL/GenBank/DDBJ databases">
        <title>Complete genome sequence of Candidatus Uab amorphum.</title>
        <authorList>
            <person name="Shiratori T."/>
            <person name="Suzuki S."/>
            <person name="Kakizawa Y."/>
            <person name="Ishida K."/>
        </authorList>
    </citation>
    <scope>NUCLEOTIDE SEQUENCE [LARGE SCALE GENOMIC DNA]</scope>
    <source>
        <strain evidence="4 5">SRT547</strain>
    </source>
</reference>
<dbReference type="Gene3D" id="3.50.80.20">
    <property type="entry name" value="D-Ala-D-Ala carboxypeptidase C, peptidase S13"/>
    <property type="match status" value="1"/>
</dbReference>
<dbReference type="GO" id="GO:0006508">
    <property type="term" value="P:proteolysis"/>
    <property type="evidence" value="ECO:0007669"/>
    <property type="project" value="InterPro"/>
</dbReference>
<dbReference type="RefSeq" id="WP_173013549.1">
    <property type="nucleotide sequence ID" value="NZ_AP019860.1"/>
</dbReference>
<dbReference type="Pfam" id="PF02113">
    <property type="entry name" value="Peptidase_S13"/>
    <property type="match status" value="1"/>
</dbReference>
<name>A0A5S9IRT9_UABAM</name>
<sequence length="478" mass="53295">MRTYLFVIAVLTVLCSSSVYCQNLKSTQIQIRTLLNDPAIASAHVGVHIENLETGEIVYSQNPYKLFLPASNLKVVTTACALSLLGPDYQYETKLYTDGKIDNGILQGNLYIRGCGDPTINEHHYEEKSHVFRSWANTLKQMGIRKVQGQVIGDVTVFGNAEIGYGWEKDDLIYYYGAKTSSLTFNDNCIDLVISPASEVGKLAIVTQKPLPDYLKTHNHVTTSVKDSSRSLKYMRDSAFAGLKVSGQMPVGADAKIFSTAVPNPADFFLANVLQTFNKQGIHCEKYTISQAVDYTNKKPLFTHKSPPLRDIIKIINKQSNNLYAETVWKTMGLEIGGSRNNVVEVEKKFLEKLGIAAEDIFIVDGSGLSRHNMIAPQQMIQILKYMHRSPHAQVFRDSLAIGGKDGTLRNRWRNNEAAGSIFGKSGYLTRVITLCGYVYSKAGGKYAFSIMVNNYKTRNVAIRNIQDQITTILYHSN</sequence>
<organism evidence="4 5">
    <name type="scientific">Uabimicrobium amorphum</name>
    <dbReference type="NCBI Taxonomy" id="2596890"/>
    <lineage>
        <taxon>Bacteria</taxon>
        <taxon>Pseudomonadati</taxon>
        <taxon>Planctomycetota</taxon>
        <taxon>Candidatus Uabimicrobiia</taxon>
        <taxon>Candidatus Uabimicrobiales</taxon>
        <taxon>Candidatus Uabimicrobiaceae</taxon>
        <taxon>Candidatus Uabimicrobium</taxon>
    </lineage>
</organism>
<evidence type="ECO:0000313" key="4">
    <source>
        <dbReference type="EMBL" id="BBM86547.1"/>
    </source>
</evidence>
<dbReference type="PANTHER" id="PTHR30023">
    <property type="entry name" value="D-ALANYL-D-ALANINE CARBOXYPEPTIDASE"/>
    <property type="match status" value="1"/>
</dbReference>
<dbReference type="GO" id="GO:0000270">
    <property type="term" value="P:peptidoglycan metabolic process"/>
    <property type="evidence" value="ECO:0007669"/>
    <property type="project" value="TreeGrafter"/>
</dbReference>
<evidence type="ECO:0000256" key="2">
    <source>
        <dbReference type="ARBA" id="ARBA00022801"/>
    </source>
</evidence>
<dbReference type="Proteomes" id="UP000326354">
    <property type="component" value="Chromosome"/>
</dbReference>
<dbReference type="InterPro" id="IPR000667">
    <property type="entry name" value="Peptidase_S13"/>
</dbReference>
<dbReference type="NCBIfam" id="TIGR00666">
    <property type="entry name" value="PBP4"/>
    <property type="match status" value="1"/>
</dbReference>
<dbReference type="InterPro" id="IPR012338">
    <property type="entry name" value="Beta-lactam/transpept-like"/>
</dbReference>
<dbReference type="KEGG" id="uam:UABAM_04933"/>
<keyword evidence="2" id="KW-0378">Hydrolase</keyword>
<accession>A0A5S9IRT9</accession>
<proteinExistence type="inferred from homology"/>
<protein>
    <submittedName>
        <fullName evidence="4">Peptidase M15</fullName>
    </submittedName>
</protein>
<dbReference type="PRINTS" id="PR00922">
    <property type="entry name" value="DADACBPTASE3"/>
</dbReference>
<dbReference type="Gene3D" id="3.40.710.10">
    <property type="entry name" value="DD-peptidase/beta-lactamase superfamily"/>
    <property type="match status" value="2"/>
</dbReference>
<keyword evidence="5" id="KW-1185">Reference proteome</keyword>
<dbReference type="SUPFAM" id="SSF56601">
    <property type="entry name" value="beta-lactamase/transpeptidase-like"/>
    <property type="match status" value="1"/>
</dbReference>
<gene>
    <name evidence="4" type="ORF">UABAM_04933</name>
</gene>
<comment type="similarity">
    <text evidence="1">Belongs to the peptidase S13 family.</text>
</comment>